<name>A0AAV3FRI9_STRCB</name>
<comment type="caution">
    <text evidence="2">The sequence shown here is derived from an EMBL/GenBank/DDBJ whole genome shotgun (WGS) entry which is preliminary data.</text>
</comment>
<dbReference type="AlphaFoldDB" id="A0AAV3FRI9"/>
<dbReference type="PANTHER" id="PTHR40044:SF1">
    <property type="entry name" value="INTEGRAL MEMBRANE PROTEIN"/>
    <property type="match status" value="1"/>
</dbReference>
<dbReference type="PANTHER" id="PTHR40044">
    <property type="entry name" value="INTEGRAL MEMBRANE PROTEIN-RELATED"/>
    <property type="match status" value="1"/>
</dbReference>
<dbReference type="RefSeq" id="WP_003047843.1">
    <property type="nucleotide sequence ID" value="NZ_AIDX01000001.2"/>
</dbReference>
<dbReference type="InterPro" id="IPR010387">
    <property type="entry name" value="QueT"/>
</dbReference>
<proteinExistence type="predicted"/>
<feature type="transmembrane region" description="Helical" evidence="1">
    <location>
        <begin position="109"/>
        <end position="130"/>
    </location>
</feature>
<reference evidence="2 3" key="1">
    <citation type="journal article" date="2012" name="PLoS ONE">
        <title>Gene Repertoire Evolution of Streptococcus pyogenes Inferred from Phylogenomic Analysis with Streptococcus canis and Streptococcus dysgalactiae.</title>
        <authorList>
            <person name="Lefebure T."/>
            <person name="Richards V.P."/>
            <person name="Lang P."/>
            <person name="Pavinski-Bitar P."/>
            <person name="Stanhope M.J."/>
        </authorList>
    </citation>
    <scope>NUCLEOTIDE SEQUENCE [LARGE SCALE GENOMIC DNA]</scope>
    <source>
        <strain evidence="2 3">FSL Z3-227</strain>
    </source>
</reference>
<keyword evidence="1" id="KW-0812">Transmembrane</keyword>
<organism evidence="2 3">
    <name type="scientific">Streptococcus canis FSL Z3-227</name>
    <dbReference type="NCBI Taxonomy" id="482234"/>
    <lineage>
        <taxon>Bacteria</taxon>
        <taxon>Bacillati</taxon>
        <taxon>Bacillota</taxon>
        <taxon>Bacilli</taxon>
        <taxon>Lactobacillales</taxon>
        <taxon>Streptococcaceae</taxon>
        <taxon>Streptococcus</taxon>
    </lineage>
</organism>
<gene>
    <name evidence="2" type="ORF">SCAZ3_04300</name>
</gene>
<dbReference type="Pfam" id="PF06177">
    <property type="entry name" value="QueT"/>
    <property type="match status" value="1"/>
</dbReference>
<dbReference type="EMBL" id="AIDX01000001">
    <property type="protein sequence ID" value="EIQ81610.1"/>
    <property type="molecule type" value="Genomic_DNA"/>
</dbReference>
<keyword evidence="1" id="KW-0472">Membrane</keyword>
<evidence type="ECO:0000313" key="2">
    <source>
        <dbReference type="EMBL" id="EIQ81610.1"/>
    </source>
</evidence>
<evidence type="ECO:0008006" key="4">
    <source>
        <dbReference type="Google" id="ProtNLM"/>
    </source>
</evidence>
<feature type="transmembrane region" description="Helical" evidence="1">
    <location>
        <begin position="136"/>
        <end position="157"/>
    </location>
</feature>
<keyword evidence="1" id="KW-1133">Transmembrane helix</keyword>
<dbReference type="GeneID" id="49629673"/>
<feature type="transmembrane region" description="Helical" evidence="1">
    <location>
        <begin position="54"/>
        <end position="73"/>
    </location>
</feature>
<protein>
    <recommendedName>
        <fullName evidence="4">Queuosine transporter QueT</fullName>
    </recommendedName>
</protein>
<evidence type="ECO:0000313" key="3">
    <source>
        <dbReference type="Proteomes" id="UP000004423"/>
    </source>
</evidence>
<dbReference type="PIRSF" id="PIRSF031501">
    <property type="entry name" value="QueT"/>
    <property type="match status" value="1"/>
</dbReference>
<dbReference type="Proteomes" id="UP000004423">
    <property type="component" value="Unassembled WGS sequence"/>
</dbReference>
<feature type="transmembrane region" description="Helical" evidence="1">
    <location>
        <begin position="79"/>
        <end position="97"/>
    </location>
</feature>
<evidence type="ECO:0000256" key="1">
    <source>
        <dbReference type="SAM" id="Phobius"/>
    </source>
</evidence>
<accession>A0AAV3FRI9</accession>
<feature type="transmembrane region" description="Helical" evidence="1">
    <location>
        <begin position="12"/>
        <end position="33"/>
    </location>
</feature>
<sequence>MLTLTVRDYVHIALVAALYVVLTITPPLNAISYGMYQFRVSEMLNFLAFYHRKYIIAVTLGCMIANFYSFGLIDVFVGGGSTLVFVTLGVILFGKYQRDYLFNGLFNKAFFYFSFFFAASMLTVAIELYFFGAPFFLTWFTTAVGELASLLIGSLIIDKLAKRITFY</sequence>